<keyword evidence="2" id="KW-1185">Reference proteome</keyword>
<proteinExistence type="predicted"/>
<evidence type="ECO:0000313" key="2">
    <source>
        <dbReference type="Proteomes" id="UP000290759"/>
    </source>
</evidence>
<dbReference type="Proteomes" id="UP000290759">
    <property type="component" value="Unassembled WGS sequence"/>
</dbReference>
<dbReference type="Pfam" id="PF09950">
    <property type="entry name" value="Major_capside"/>
    <property type="match status" value="1"/>
</dbReference>
<organism evidence="1 2">
    <name type="scientific">Lichenibacterium minor</name>
    <dbReference type="NCBI Taxonomy" id="2316528"/>
    <lineage>
        <taxon>Bacteria</taxon>
        <taxon>Pseudomonadati</taxon>
        <taxon>Pseudomonadota</taxon>
        <taxon>Alphaproteobacteria</taxon>
        <taxon>Hyphomicrobiales</taxon>
        <taxon>Lichenihabitantaceae</taxon>
        <taxon>Lichenibacterium</taxon>
    </lineage>
</organism>
<dbReference type="InterPro" id="IPR020049">
    <property type="entry name" value="Major_capsid-like"/>
</dbReference>
<comment type="caution">
    <text evidence="1">The sequence shown here is derived from an EMBL/GenBank/DDBJ whole genome shotgun (WGS) entry which is preliminary data.</text>
</comment>
<dbReference type="OrthoDB" id="8437797at2"/>
<reference evidence="1 2" key="1">
    <citation type="submission" date="2018-12" db="EMBL/GenBank/DDBJ databases">
        <authorList>
            <person name="Grouzdev D.S."/>
            <person name="Krutkina M.S."/>
        </authorList>
    </citation>
    <scope>NUCLEOTIDE SEQUENCE [LARGE SCALE GENOMIC DNA]</scope>
    <source>
        <strain evidence="1 2">RmlP026</strain>
    </source>
</reference>
<name>A0A4Q2U3G3_9HYPH</name>
<sequence>MLKATFDAQAALGFLVSQVSSIESEVYAIRYADIQYPRLVPVDTSAYPWAKTVTYFTTDQVGQADWMNGDSSDMPFAEISRAKYETTVESAKIGYRFSLEEVNQAMMVPGMNLPADKAAAARRAADELVERVVVSGDSRKGFLGLVNQAVVPQTAVPNGASGSPLWAQKTPAEILADVNNALVGAWASSAQVELHDTVLLPVAQYGTIASMPRSSTSDTTVITYLQTNNVYTSTTGQPLTIRTLRQLKGAGAGGTDRMVTYRRDPQVLKFHMPMPHQFFPPQQRMLEFVIPGMMRLGGLDVRLPRGMSYNDGI</sequence>
<evidence type="ECO:0000313" key="1">
    <source>
        <dbReference type="EMBL" id="RYC29286.1"/>
    </source>
</evidence>
<dbReference type="EMBL" id="QYBB01000059">
    <property type="protein sequence ID" value="RYC29286.1"/>
    <property type="molecule type" value="Genomic_DNA"/>
</dbReference>
<reference evidence="1 2" key="2">
    <citation type="submission" date="2019-02" db="EMBL/GenBank/DDBJ databases">
        <title>'Lichenibacterium ramalinii' gen. nov. sp. nov., 'Lichenibacterium minor' gen. nov. sp. nov.</title>
        <authorList>
            <person name="Pankratov T."/>
        </authorList>
    </citation>
    <scope>NUCLEOTIDE SEQUENCE [LARGE SCALE GENOMIC DNA]</scope>
    <source>
        <strain evidence="1 2">RmlP026</strain>
    </source>
</reference>
<dbReference type="AlphaFoldDB" id="A0A4Q2U3G3"/>
<accession>A0A4Q2U3G3</accession>
<protein>
    <submittedName>
        <fullName evidence="1">DUF2184 domain-containing protein</fullName>
    </submittedName>
</protein>
<dbReference type="PIRSF" id="PIRSF029202">
    <property type="entry name" value="UCP029202"/>
    <property type="match status" value="1"/>
</dbReference>
<gene>
    <name evidence="1" type="ORF">D3273_24850</name>
</gene>
<dbReference type="RefSeq" id="WP_129229654.1">
    <property type="nucleotide sequence ID" value="NZ_QYBB01000059.1"/>
</dbReference>